<dbReference type="RefSeq" id="WP_345924312.1">
    <property type="nucleotide sequence ID" value="NZ_JBDIVF010000001.1"/>
</dbReference>
<dbReference type="Proteomes" id="UP001548590">
    <property type="component" value="Unassembled WGS sequence"/>
</dbReference>
<organism evidence="2 3">
    <name type="scientific">Uliginosibacterium paludis</name>
    <dbReference type="NCBI Taxonomy" id="1615952"/>
    <lineage>
        <taxon>Bacteria</taxon>
        <taxon>Pseudomonadati</taxon>
        <taxon>Pseudomonadota</taxon>
        <taxon>Betaproteobacteria</taxon>
        <taxon>Rhodocyclales</taxon>
        <taxon>Zoogloeaceae</taxon>
        <taxon>Uliginosibacterium</taxon>
    </lineage>
</organism>
<gene>
    <name evidence="2" type="ORF">ABVT11_04950</name>
</gene>
<evidence type="ECO:0000313" key="3">
    <source>
        <dbReference type="Proteomes" id="UP001548590"/>
    </source>
</evidence>
<name>A0ABV2CMN0_9RHOO</name>
<feature type="domain" description="SPOR" evidence="1">
    <location>
        <begin position="118"/>
        <end position="196"/>
    </location>
</feature>
<dbReference type="EMBL" id="JBEWLZ010000002">
    <property type="protein sequence ID" value="MET1489163.1"/>
    <property type="molecule type" value="Genomic_DNA"/>
</dbReference>
<reference evidence="2 3" key="1">
    <citation type="submission" date="2024-07" db="EMBL/GenBank/DDBJ databases">
        <title>Uliginosibacterium paludis KCTC:42655.</title>
        <authorList>
            <person name="Kim M.K."/>
        </authorList>
    </citation>
    <scope>NUCLEOTIDE SEQUENCE [LARGE SCALE GENOMIC DNA]</scope>
    <source>
        <strain evidence="2 3">KCTC 42655</strain>
    </source>
</reference>
<dbReference type="InterPro" id="IPR007730">
    <property type="entry name" value="SPOR-like_dom"/>
</dbReference>
<dbReference type="Pfam" id="PF05036">
    <property type="entry name" value="SPOR"/>
    <property type="match status" value="1"/>
</dbReference>
<dbReference type="InterPro" id="IPR036680">
    <property type="entry name" value="SPOR-like_sf"/>
</dbReference>
<keyword evidence="3" id="KW-1185">Reference proteome</keyword>
<dbReference type="PROSITE" id="PS51724">
    <property type="entry name" value="SPOR"/>
    <property type="match status" value="1"/>
</dbReference>
<evidence type="ECO:0000259" key="1">
    <source>
        <dbReference type="PROSITE" id="PS51724"/>
    </source>
</evidence>
<accession>A0ABV2CMN0</accession>
<protein>
    <submittedName>
        <fullName evidence="2">SPOR domain-containing protein</fullName>
    </submittedName>
</protein>
<comment type="caution">
    <text evidence="2">The sequence shown here is derived from an EMBL/GenBank/DDBJ whole genome shotgun (WGS) entry which is preliminary data.</text>
</comment>
<sequence>MHLFRTFFYLLLAGNIVLAVLSGMSFAGLHAPWQAPGESERIKRQLVPEKIVLLQEAKTTSNNDTVAATAPPAPQPAPLPATDTPACIAFANLGNADVEAIKSLTAPSGSALKLKVNGVQPSSYWVNIPASGGKDGANRRGEILAKAGITDFIIIRESGPNQYAISLGLFRNEDAAHRLVEQLQKKNIKTAIITTRDNTGKAARIEIHGMSAQLQATGSEIRSRLKSAQSEECGAGG</sequence>
<proteinExistence type="predicted"/>
<evidence type="ECO:0000313" key="2">
    <source>
        <dbReference type="EMBL" id="MET1489163.1"/>
    </source>
</evidence>
<dbReference type="SUPFAM" id="SSF110997">
    <property type="entry name" value="Sporulation related repeat"/>
    <property type="match status" value="1"/>
</dbReference>
<dbReference type="Gene3D" id="3.30.70.1070">
    <property type="entry name" value="Sporulation related repeat"/>
    <property type="match status" value="1"/>
</dbReference>